<dbReference type="EMBL" id="QKZT01000001">
    <property type="protein sequence ID" value="PZX58151.1"/>
    <property type="molecule type" value="Genomic_DNA"/>
</dbReference>
<organism evidence="2 3">
    <name type="scientific">Algoriphagus chordae</name>
    <dbReference type="NCBI Taxonomy" id="237019"/>
    <lineage>
        <taxon>Bacteria</taxon>
        <taxon>Pseudomonadati</taxon>
        <taxon>Bacteroidota</taxon>
        <taxon>Cytophagia</taxon>
        <taxon>Cytophagales</taxon>
        <taxon>Cyclobacteriaceae</taxon>
        <taxon>Algoriphagus</taxon>
    </lineage>
</organism>
<dbReference type="Pfam" id="PF05168">
    <property type="entry name" value="HEPN"/>
    <property type="match status" value="1"/>
</dbReference>
<dbReference type="Gene3D" id="1.20.120.330">
    <property type="entry name" value="Nucleotidyltransferases domain 2"/>
    <property type="match status" value="1"/>
</dbReference>
<reference evidence="2 3" key="1">
    <citation type="submission" date="2018-06" db="EMBL/GenBank/DDBJ databases">
        <title>Genomic Encyclopedia of Archaeal and Bacterial Type Strains, Phase II (KMG-II): from individual species to whole genera.</title>
        <authorList>
            <person name="Goeker M."/>
        </authorList>
    </citation>
    <scope>NUCLEOTIDE SEQUENCE [LARGE SCALE GENOMIC DNA]</scope>
    <source>
        <strain evidence="2 3">DSM 19830</strain>
    </source>
</reference>
<dbReference type="OrthoDB" id="9808176at2"/>
<proteinExistence type="predicted"/>
<protein>
    <submittedName>
        <fullName evidence="2">HEPN domain-containing protein</fullName>
    </submittedName>
</protein>
<sequence length="125" mass="14806">MNVENQIDYWRKGATEDFEVAELLIEKGRFLHGLFFCHLVMEKILKTHVVKTSKQLAPKSHNLIYLSERSGLSIQDENLNFFGILMKYQLEGRYPDYKPYIPEKKLVKSYLKETQKVLLWLKAKL</sequence>
<dbReference type="InterPro" id="IPR007842">
    <property type="entry name" value="HEPN_dom"/>
</dbReference>
<dbReference type="RefSeq" id="WP_111316427.1">
    <property type="nucleotide sequence ID" value="NZ_QKZT01000001.1"/>
</dbReference>
<comment type="caution">
    <text evidence="2">The sequence shown here is derived from an EMBL/GenBank/DDBJ whole genome shotgun (WGS) entry which is preliminary data.</text>
</comment>
<keyword evidence="3" id="KW-1185">Reference proteome</keyword>
<gene>
    <name evidence="2" type="ORF">LV85_00337</name>
</gene>
<dbReference type="SUPFAM" id="SSF81593">
    <property type="entry name" value="Nucleotidyltransferase substrate binding subunit/domain"/>
    <property type="match status" value="1"/>
</dbReference>
<dbReference type="SMART" id="SM00748">
    <property type="entry name" value="HEPN"/>
    <property type="match status" value="1"/>
</dbReference>
<dbReference type="PROSITE" id="PS50910">
    <property type="entry name" value="HEPN"/>
    <property type="match status" value="1"/>
</dbReference>
<name>A0A2W7RDF5_9BACT</name>
<dbReference type="Proteomes" id="UP000248882">
    <property type="component" value="Unassembled WGS sequence"/>
</dbReference>
<evidence type="ECO:0000313" key="2">
    <source>
        <dbReference type="EMBL" id="PZX58151.1"/>
    </source>
</evidence>
<accession>A0A2W7RDF5</accession>
<feature type="domain" description="HEPN" evidence="1">
    <location>
        <begin position="11"/>
        <end position="121"/>
    </location>
</feature>
<evidence type="ECO:0000259" key="1">
    <source>
        <dbReference type="PROSITE" id="PS50910"/>
    </source>
</evidence>
<dbReference type="AlphaFoldDB" id="A0A2W7RDF5"/>
<evidence type="ECO:0000313" key="3">
    <source>
        <dbReference type="Proteomes" id="UP000248882"/>
    </source>
</evidence>